<keyword evidence="3" id="KW-0813">Transport</keyword>
<dbReference type="KEGG" id="mde:101888713"/>
<proteinExistence type="inferred from homology"/>
<keyword evidence="6" id="KW-1133">Transmembrane helix</keyword>
<evidence type="ECO:0000256" key="1">
    <source>
        <dbReference type="ARBA" id="ARBA00004211"/>
    </source>
</evidence>
<dbReference type="GO" id="GO:0006886">
    <property type="term" value="P:intracellular protein transport"/>
    <property type="evidence" value="ECO:0007669"/>
    <property type="project" value="InterPro"/>
</dbReference>
<dbReference type="eggNOG" id="KOG0811">
    <property type="taxonomic scope" value="Eukaryota"/>
</dbReference>
<dbReference type="EnsemblMetazoa" id="MDOA010218-RA">
    <property type="protein sequence ID" value="MDOA010218-PA"/>
    <property type="gene ID" value="MDOA010218"/>
</dbReference>
<comment type="subcellular location">
    <subcellularLocation>
        <location evidence="1">Membrane</location>
        <topology evidence="1">Single-pass type IV membrane protein</topology>
    </subcellularLocation>
</comment>
<feature type="transmembrane region" description="Helical" evidence="6">
    <location>
        <begin position="272"/>
        <end position="291"/>
    </location>
</feature>
<dbReference type="InterPro" id="IPR045242">
    <property type="entry name" value="Syntaxin"/>
</dbReference>
<keyword evidence="6" id="KW-0472">Membrane</keyword>
<keyword evidence="3" id="KW-0532">Neurotransmitter transport</keyword>
<name>A0A1I8N0A2_MUSDO</name>
<evidence type="ECO:0000256" key="6">
    <source>
        <dbReference type="SAM" id="Phobius"/>
    </source>
</evidence>
<sequence length="296" mass="33354">MSQNLNTMSSSHRDYGATSSTSANIMAGGGTSATGTTSSIPDVNFSGFSPTEFMSLSEDIAHNIQAINSSYKQLDKILQIIGTPRDQQSTRDKAHDIHTKVNPRIEATTTDLQRLTAIVRRGDKQQKLQLEKLTNDFCNVVEKYSAVQKRIATAMRQTYNQTQLAQMHDQMQSEQHDSDRQVLLQRQMQMEQQQMQFEHDLMVDRERQIKQIEADILDVNSIMRNISTLVQAQGEDVERIETSVEYTANEVELGREELAKAASHRQSYRRKILILLAIAVIIGLIVTGIIVSKLTS</sequence>
<evidence type="ECO:0000259" key="7">
    <source>
        <dbReference type="PROSITE" id="PS50192"/>
    </source>
</evidence>
<gene>
    <name evidence="8" type="primary">101888713</name>
</gene>
<dbReference type="GO" id="GO:0048278">
    <property type="term" value="P:vesicle docking"/>
    <property type="evidence" value="ECO:0007669"/>
    <property type="project" value="TreeGrafter"/>
</dbReference>
<dbReference type="Pfam" id="PF05739">
    <property type="entry name" value="SNARE"/>
    <property type="match status" value="1"/>
</dbReference>
<keyword evidence="6" id="KW-0812">Transmembrane</keyword>
<dbReference type="RefSeq" id="XP_005185630.2">
    <property type="nucleotide sequence ID" value="XM_005185573.4"/>
</dbReference>
<dbReference type="OrthoDB" id="75754at2759"/>
<dbReference type="GO" id="GO:0005484">
    <property type="term" value="F:SNAP receptor activity"/>
    <property type="evidence" value="ECO:0007669"/>
    <property type="project" value="InterPro"/>
</dbReference>
<dbReference type="PROSITE" id="PS00914">
    <property type="entry name" value="SYNTAXIN"/>
    <property type="match status" value="1"/>
</dbReference>
<dbReference type="Gene3D" id="1.20.5.110">
    <property type="match status" value="1"/>
</dbReference>
<accession>A0A1I8N0A2</accession>
<dbReference type="VEuPathDB" id="VectorBase:MDOMA2_003949"/>
<evidence type="ECO:0000256" key="4">
    <source>
        <dbReference type="RuleBase" id="RU003858"/>
    </source>
</evidence>
<feature type="domain" description="T-SNARE coiled-coil homology" evidence="7">
    <location>
        <begin position="199"/>
        <end position="261"/>
    </location>
</feature>
<dbReference type="GO" id="GO:0031201">
    <property type="term" value="C:SNARE complex"/>
    <property type="evidence" value="ECO:0007669"/>
    <property type="project" value="TreeGrafter"/>
</dbReference>
<dbReference type="STRING" id="7370.A0A1I8N0A2"/>
<dbReference type="VEuPathDB" id="VectorBase:MDOA010218"/>
<evidence type="ECO:0000256" key="2">
    <source>
        <dbReference type="ARBA" id="ARBA00009063"/>
    </source>
</evidence>
<dbReference type="SMART" id="SM00397">
    <property type="entry name" value="t_SNARE"/>
    <property type="match status" value="1"/>
</dbReference>
<dbReference type="InterPro" id="IPR000727">
    <property type="entry name" value="T_SNARE_dom"/>
</dbReference>
<dbReference type="Gene3D" id="1.20.58.70">
    <property type="match status" value="1"/>
</dbReference>
<dbReference type="InterPro" id="IPR006011">
    <property type="entry name" value="Syntaxin_N"/>
</dbReference>
<dbReference type="PANTHER" id="PTHR19957:SF38">
    <property type="entry name" value="LD27581P"/>
    <property type="match status" value="1"/>
</dbReference>
<evidence type="ECO:0000256" key="5">
    <source>
        <dbReference type="SAM" id="MobiDB-lite"/>
    </source>
</evidence>
<dbReference type="AlphaFoldDB" id="A0A1I8N0A2"/>
<dbReference type="GO" id="GO:0006836">
    <property type="term" value="P:neurotransmitter transport"/>
    <property type="evidence" value="ECO:0007669"/>
    <property type="project" value="UniProtKB-KW"/>
</dbReference>
<dbReference type="SMART" id="SM00503">
    <property type="entry name" value="SynN"/>
    <property type="match status" value="1"/>
</dbReference>
<comment type="similarity">
    <text evidence="2 4">Belongs to the syntaxin family.</text>
</comment>
<dbReference type="PROSITE" id="PS50192">
    <property type="entry name" value="T_SNARE"/>
    <property type="match status" value="1"/>
</dbReference>
<dbReference type="InterPro" id="IPR006012">
    <property type="entry name" value="Syntaxin/epimorphin_CS"/>
</dbReference>
<organism evidence="8">
    <name type="scientific">Musca domestica</name>
    <name type="common">House fly</name>
    <dbReference type="NCBI Taxonomy" id="7370"/>
    <lineage>
        <taxon>Eukaryota</taxon>
        <taxon>Metazoa</taxon>
        <taxon>Ecdysozoa</taxon>
        <taxon>Arthropoda</taxon>
        <taxon>Hexapoda</taxon>
        <taxon>Insecta</taxon>
        <taxon>Pterygota</taxon>
        <taxon>Neoptera</taxon>
        <taxon>Endopterygota</taxon>
        <taxon>Diptera</taxon>
        <taxon>Brachycera</taxon>
        <taxon>Muscomorpha</taxon>
        <taxon>Muscoidea</taxon>
        <taxon>Muscidae</taxon>
        <taxon>Musca</taxon>
    </lineage>
</organism>
<dbReference type="InterPro" id="IPR010989">
    <property type="entry name" value="SNARE"/>
</dbReference>
<dbReference type="GO" id="GO:0006906">
    <property type="term" value="P:vesicle fusion"/>
    <property type="evidence" value="ECO:0007669"/>
    <property type="project" value="TreeGrafter"/>
</dbReference>
<protein>
    <recommendedName>
        <fullName evidence="7">t-SNARE coiled-coil homology domain-containing protein</fullName>
    </recommendedName>
</protein>
<dbReference type="Pfam" id="PF14523">
    <property type="entry name" value="Syntaxin_2"/>
    <property type="match status" value="1"/>
</dbReference>
<feature type="compositionally biased region" description="Polar residues" evidence="5">
    <location>
        <begin position="1"/>
        <end position="10"/>
    </location>
</feature>
<evidence type="ECO:0000313" key="8">
    <source>
        <dbReference type="EnsemblMetazoa" id="MDOA010218-PA"/>
    </source>
</evidence>
<reference evidence="8" key="1">
    <citation type="submission" date="2020-05" db="UniProtKB">
        <authorList>
            <consortium name="EnsemblMetazoa"/>
        </authorList>
    </citation>
    <scope>IDENTIFICATION</scope>
    <source>
        <strain evidence="8">Aabys</strain>
    </source>
</reference>
<dbReference type="PANTHER" id="PTHR19957">
    <property type="entry name" value="SYNTAXIN"/>
    <property type="match status" value="1"/>
</dbReference>
<evidence type="ECO:0000256" key="3">
    <source>
        <dbReference type="ARBA" id="ARBA00022775"/>
    </source>
</evidence>
<dbReference type="GO" id="GO:0000149">
    <property type="term" value="F:SNARE binding"/>
    <property type="evidence" value="ECO:0007669"/>
    <property type="project" value="TreeGrafter"/>
</dbReference>
<dbReference type="SUPFAM" id="SSF47661">
    <property type="entry name" value="t-snare proteins"/>
    <property type="match status" value="1"/>
</dbReference>
<feature type="region of interest" description="Disordered" evidence="5">
    <location>
        <begin position="1"/>
        <end position="39"/>
    </location>
</feature>
<dbReference type="GO" id="GO:0012505">
    <property type="term" value="C:endomembrane system"/>
    <property type="evidence" value="ECO:0007669"/>
    <property type="project" value="TreeGrafter"/>
</dbReference>